<dbReference type="Proteomes" id="UP001386955">
    <property type="component" value="Unassembled WGS sequence"/>
</dbReference>
<dbReference type="PANTHER" id="PTHR31642:SF145">
    <property type="entry name" value="BRASSINOSTEROID-RELATED ACYLTRANSFERASE 1"/>
    <property type="match status" value="1"/>
</dbReference>
<dbReference type="EMBL" id="JAYMYS010000008">
    <property type="protein sequence ID" value="KAK7383462.1"/>
    <property type="molecule type" value="Genomic_DNA"/>
</dbReference>
<evidence type="ECO:0000313" key="3">
    <source>
        <dbReference type="Proteomes" id="UP001386955"/>
    </source>
</evidence>
<dbReference type="InterPro" id="IPR050317">
    <property type="entry name" value="Plant_Fungal_Acyltransferase"/>
</dbReference>
<dbReference type="GO" id="GO:0016747">
    <property type="term" value="F:acyltransferase activity, transferring groups other than amino-acyl groups"/>
    <property type="evidence" value="ECO:0007669"/>
    <property type="project" value="TreeGrafter"/>
</dbReference>
<comment type="similarity">
    <text evidence="1">Belongs to the plant acyltransferase family.</text>
</comment>
<name>A0AAN9RUH1_PSOTE</name>
<dbReference type="Pfam" id="PF02458">
    <property type="entry name" value="Transferase"/>
    <property type="match status" value="2"/>
</dbReference>
<accession>A0AAN9RUH1</accession>
<dbReference type="PANTHER" id="PTHR31642">
    <property type="entry name" value="TRICHOTHECENE 3-O-ACETYLTRANSFERASE"/>
    <property type="match status" value="1"/>
</dbReference>
<dbReference type="InterPro" id="IPR023213">
    <property type="entry name" value="CAT-like_dom_sf"/>
</dbReference>
<proteinExistence type="inferred from homology"/>
<sequence>MAAPHDNNPRSIVSISRVVSVHPKLVVQPQRVLILSNLDRQCPNLMHLVFFYNNMPHQMLKDLSLNSVFSSLKSGLEETLTLWYPGAGRLRPNQSDGKLNLWCNNQGAVLAEAETSVEISQLGNLSEYNEFFEKLVYKPAFDGNFSNMPLIVAQVTKFGCGGYSIGIGTSHSLFDGPATYDFLSMWASNSEIVKGRNRSYDELPKPVHERGILLSGGSLQVPRGTAKFSSDTTLNAKKATAMAIDHLYQLIMQTAASGQKGFPLQIGGPSYPKKCALKTYHFSGAMIEDLKRKHFPMQRGSLPFSTFEVLAAHLWKARTKALGVKKEKVVCLQFAVDIRNKMSPPLPKSFSGNAYVLASIMMAVTELEHASIELIIHKIREAKNSVSHSYVKGYVEALEGASQQQQQQSSSSSTSLPPLKELTLVSDWTRMPFHNVEFFGGNKASYACPLATPIPHVAYFMQSPSDHKGVDVRIGFEPETISAFTKCFLEGFPSHPTLHYRRFFLSNMGNPLHSMPASLSAARRSTALPSSNSAFSFSRLSDSPPGVRNRQEIRGTYLTARKAS</sequence>
<reference evidence="2 3" key="1">
    <citation type="submission" date="2024-01" db="EMBL/GenBank/DDBJ databases">
        <title>The genomes of 5 underutilized Papilionoideae crops provide insights into root nodulation and disease resistanc.</title>
        <authorList>
            <person name="Jiang F."/>
        </authorList>
    </citation>
    <scope>NUCLEOTIDE SEQUENCE [LARGE SCALE GENOMIC DNA]</scope>
    <source>
        <strain evidence="2">DUOXIRENSHENG_FW03</strain>
        <tissue evidence="2">Leaves</tissue>
    </source>
</reference>
<evidence type="ECO:0000313" key="2">
    <source>
        <dbReference type="EMBL" id="KAK7383462.1"/>
    </source>
</evidence>
<gene>
    <name evidence="2" type="ORF">VNO78_29141</name>
</gene>
<protein>
    <submittedName>
        <fullName evidence="2">Uncharacterized protein</fullName>
    </submittedName>
</protein>
<evidence type="ECO:0000256" key="1">
    <source>
        <dbReference type="ARBA" id="ARBA00009861"/>
    </source>
</evidence>
<dbReference type="Gene3D" id="3.30.559.10">
    <property type="entry name" value="Chloramphenicol acetyltransferase-like domain"/>
    <property type="match status" value="2"/>
</dbReference>
<keyword evidence="3" id="KW-1185">Reference proteome</keyword>
<comment type="caution">
    <text evidence="2">The sequence shown here is derived from an EMBL/GenBank/DDBJ whole genome shotgun (WGS) entry which is preliminary data.</text>
</comment>
<organism evidence="2 3">
    <name type="scientific">Psophocarpus tetragonolobus</name>
    <name type="common">Winged bean</name>
    <name type="synonym">Dolichos tetragonolobus</name>
    <dbReference type="NCBI Taxonomy" id="3891"/>
    <lineage>
        <taxon>Eukaryota</taxon>
        <taxon>Viridiplantae</taxon>
        <taxon>Streptophyta</taxon>
        <taxon>Embryophyta</taxon>
        <taxon>Tracheophyta</taxon>
        <taxon>Spermatophyta</taxon>
        <taxon>Magnoliopsida</taxon>
        <taxon>eudicotyledons</taxon>
        <taxon>Gunneridae</taxon>
        <taxon>Pentapetalae</taxon>
        <taxon>rosids</taxon>
        <taxon>fabids</taxon>
        <taxon>Fabales</taxon>
        <taxon>Fabaceae</taxon>
        <taxon>Papilionoideae</taxon>
        <taxon>50 kb inversion clade</taxon>
        <taxon>NPAAA clade</taxon>
        <taxon>indigoferoid/millettioid clade</taxon>
        <taxon>Phaseoleae</taxon>
        <taxon>Psophocarpus</taxon>
    </lineage>
</organism>
<dbReference type="AlphaFoldDB" id="A0AAN9RUH1"/>